<dbReference type="AlphaFoldDB" id="A0A5C8ZAP8"/>
<proteinExistence type="predicted"/>
<evidence type="ECO:0000313" key="2">
    <source>
        <dbReference type="Proteomes" id="UP000321234"/>
    </source>
</evidence>
<dbReference type="EMBL" id="VKAC01000010">
    <property type="protein sequence ID" value="TXR55032.1"/>
    <property type="molecule type" value="Genomic_DNA"/>
</dbReference>
<dbReference type="OrthoDB" id="4808261at2"/>
<keyword evidence="2" id="KW-1185">Reference proteome</keyword>
<organism evidence="1 2">
    <name type="scientific">Quadrisphaera setariae</name>
    <dbReference type="NCBI Taxonomy" id="2593304"/>
    <lineage>
        <taxon>Bacteria</taxon>
        <taxon>Bacillati</taxon>
        <taxon>Actinomycetota</taxon>
        <taxon>Actinomycetes</taxon>
        <taxon>Kineosporiales</taxon>
        <taxon>Kineosporiaceae</taxon>
        <taxon>Quadrisphaera</taxon>
    </lineage>
</organism>
<accession>A0A5C8ZAP8</accession>
<gene>
    <name evidence="1" type="ORF">FMM08_16140</name>
</gene>
<comment type="caution">
    <text evidence="1">The sequence shown here is derived from an EMBL/GenBank/DDBJ whole genome shotgun (WGS) entry which is preliminary data.</text>
</comment>
<reference evidence="1 2" key="1">
    <citation type="submission" date="2019-07" db="EMBL/GenBank/DDBJ databases">
        <title>Quadrisphaera sp. strain DD2A genome sequencing and assembly.</title>
        <authorList>
            <person name="Kim I."/>
        </authorList>
    </citation>
    <scope>NUCLEOTIDE SEQUENCE [LARGE SCALE GENOMIC DNA]</scope>
    <source>
        <strain evidence="1 2">DD2A</strain>
    </source>
</reference>
<dbReference type="Proteomes" id="UP000321234">
    <property type="component" value="Unassembled WGS sequence"/>
</dbReference>
<evidence type="ECO:0000313" key="1">
    <source>
        <dbReference type="EMBL" id="TXR55032.1"/>
    </source>
</evidence>
<dbReference type="RefSeq" id="WP_147927422.1">
    <property type="nucleotide sequence ID" value="NZ_VKAC01000010.1"/>
</dbReference>
<sequence length="152" mass="16227">MVPPHRRWRDVLARRSPDDLELGEGGVWRRLHDRFRRAVDRYHQLLEGVPEGPLRGALELCGARLAVCLDEVRAACAAEQATSPSTGLEVPGGAAGEHHARLSRAATLAAQAAEAVTMARVRARTDPSVLADASGAEAADRAVAQVEALVRA</sequence>
<name>A0A5C8ZAP8_9ACTN</name>
<protein>
    <submittedName>
        <fullName evidence="1">Uncharacterized protein</fullName>
    </submittedName>
</protein>